<reference evidence="1" key="2">
    <citation type="journal article" date="2015" name="Data Brief">
        <title>Shoot transcriptome of the giant reed, Arundo donax.</title>
        <authorList>
            <person name="Barrero R.A."/>
            <person name="Guerrero F.D."/>
            <person name="Moolhuijzen P."/>
            <person name="Goolsby J.A."/>
            <person name="Tidwell J."/>
            <person name="Bellgard S.E."/>
            <person name="Bellgard M.I."/>
        </authorList>
    </citation>
    <scope>NUCLEOTIDE SEQUENCE</scope>
    <source>
        <tissue evidence="1">Shoot tissue taken approximately 20 cm above the soil surface</tissue>
    </source>
</reference>
<name>A0A0A9BCK1_ARUDO</name>
<protein>
    <submittedName>
        <fullName evidence="1">Uncharacterized protein</fullName>
    </submittedName>
</protein>
<evidence type="ECO:0000313" key="1">
    <source>
        <dbReference type="EMBL" id="JAD59898.1"/>
    </source>
</evidence>
<proteinExistence type="predicted"/>
<organism evidence="1">
    <name type="scientific">Arundo donax</name>
    <name type="common">Giant reed</name>
    <name type="synonym">Donax arundinaceus</name>
    <dbReference type="NCBI Taxonomy" id="35708"/>
    <lineage>
        <taxon>Eukaryota</taxon>
        <taxon>Viridiplantae</taxon>
        <taxon>Streptophyta</taxon>
        <taxon>Embryophyta</taxon>
        <taxon>Tracheophyta</taxon>
        <taxon>Spermatophyta</taxon>
        <taxon>Magnoliopsida</taxon>
        <taxon>Liliopsida</taxon>
        <taxon>Poales</taxon>
        <taxon>Poaceae</taxon>
        <taxon>PACMAD clade</taxon>
        <taxon>Arundinoideae</taxon>
        <taxon>Arundineae</taxon>
        <taxon>Arundo</taxon>
    </lineage>
</organism>
<dbReference type="AlphaFoldDB" id="A0A0A9BCK1"/>
<dbReference type="EMBL" id="GBRH01237997">
    <property type="protein sequence ID" value="JAD59898.1"/>
    <property type="molecule type" value="Transcribed_RNA"/>
</dbReference>
<reference evidence="1" key="1">
    <citation type="submission" date="2014-09" db="EMBL/GenBank/DDBJ databases">
        <authorList>
            <person name="Magalhaes I.L.F."/>
            <person name="Oliveira U."/>
            <person name="Santos F.R."/>
            <person name="Vidigal T.H.D.A."/>
            <person name="Brescovit A.D."/>
            <person name="Santos A.J."/>
        </authorList>
    </citation>
    <scope>NUCLEOTIDE SEQUENCE</scope>
    <source>
        <tissue evidence="1">Shoot tissue taken approximately 20 cm above the soil surface</tissue>
    </source>
</reference>
<accession>A0A0A9BCK1</accession>
<sequence length="56" mass="6503">MLICSSRLCLYISLGHFEGSWRMMVFLQILKLILVYFDSIRFACGARLLTSHTESM</sequence>